<keyword evidence="3" id="KW-0596">Phosphopantetheine</keyword>
<dbReference type="Gene3D" id="3.40.50.1820">
    <property type="entry name" value="alpha/beta hydrolase"/>
    <property type="match status" value="1"/>
</dbReference>
<dbReference type="SMART" id="SM00823">
    <property type="entry name" value="PKS_PP"/>
    <property type="match status" value="1"/>
</dbReference>
<dbReference type="STRING" id="640132.Srot_1312"/>
<evidence type="ECO:0000259" key="5">
    <source>
        <dbReference type="PROSITE" id="PS50075"/>
    </source>
</evidence>
<name>D6ZFQ6_SEGRD</name>
<dbReference type="InterPro" id="IPR020806">
    <property type="entry name" value="PKS_PP-bd"/>
</dbReference>
<dbReference type="PANTHER" id="PTHR45527:SF1">
    <property type="entry name" value="FATTY ACID SYNTHASE"/>
    <property type="match status" value="1"/>
</dbReference>
<dbReference type="FunFam" id="3.30.300.30:FF:000010">
    <property type="entry name" value="Enterobactin synthetase component F"/>
    <property type="match status" value="1"/>
</dbReference>
<dbReference type="InterPro" id="IPR045851">
    <property type="entry name" value="AMP-bd_C_sf"/>
</dbReference>
<dbReference type="Gene3D" id="3.30.300.30">
    <property type="match status" value="1"/>
</dbReference>
<dbReference type="PANTHER" id="PTHR45527">
    <property type="entry name" value="NONRIBOSOMAL PEPTIDE SYNTHETASE"/>
    <property type="match status" value="1"/>
</dbReference>
<dbReference type="InterPro" id="IPR000873">
    <property type="entry name" value="AMP-dep_synth/lig_dom"/>
</dbReference>
<dbReference type="InterPro" id="IPR042099">
    <property type="entry name" value="ANL_N_sf"/>
</dbReference>
<dbReference type="PROSITE" id="PS00012">
    <property type="entry name" value="PHOSPHOPANTETHEINE"/>
    <property type="match status" value="1"/>
</dbReference>
<dbReference type="GO" id="GO:0044550">
    <property type="term" value="P:secondary metabolite biosynthetic process"/>
    <property type="evidence" value="ECO:0007669"/>
    <property type="project" value="UniProtKB-ARBA"/>
</dbReference>
<evidence type="ECO:0000256" key="1">
    <source>
        <dbReference type="ARBA" id="ARBA00001957"/>
    </source>
</evidence>
<dbReference type="InterPro" id="IPR036736">
    <property type="entry name" value="ACP-like_sf"/>
</dbReference>
<reference evidence="6 7" key="1">
    <citation type="journal article" date="2010" name="Stand. Genomic Sci.">
        <title>Complete genome sequence of Segniliparus rotundus type strain (CDC 1076).</title>
        <authorList>
            <person name="Sikorski J."/>
            <person name="Lapidus A."/>
            <person name="Copeland A."/>
            <person name="Misra M."/>
            <person name="Glavina Del Rio T."/>
            <person name="Nolan M."/>
            <person name="Lucas S."/>
            <person name="Chen F."/>
            <person name="Tice H."/>
            <person name="Cheng J.F."/>
            <person name="Jando M."/>
            <person name="Schneider S."/>
            <person name="Bruce D."/>
            <person name="Goodwin L."/>
            <person name="Pitluck S."/>
            <person name="Liolios K."/>
            <person name="Mikhailova N."/>
            <person name="Pati A."/>
            <person name="Ivanova N."/>
            <person name="Mavromatis K."/>
            <person name="Chen A."/>
            <person name="Palaniappan K."/>
            <person name="Chertkov O."/>
            <person name="Land M."/>
            <person name="Hauser L."/>
            <person name="Chang Y.J."/>
            <person name="Jeffries C.D."/>
            <person name="Brettin T."/>
            <person name="Detter J.C."/>
            <person name="Han C."/>
            <person name="Rohde M."/>
            <person name="Goker M."/>
            <person name="Bristow J."/>
            <person name="Eisen J.A."/>
            <person name="Markowitz V."/>
            <person name="Hugenholtz P."/>
            <person name="Kyrpides N.C."/>
            <person name="Klenk H.P."/>
        </authorList>
    </citation>
    <scope>NUCLEOTIDE SEQUENCE [LARGE SCALE GENOMIC DNA]</scope>
    <source>
        <strain evidence="7">ATCC BAA-972 / CDC 1076 / CIP 108378 / DSM 44985 / JCM 13578</strain>
    </source>
</reference>
<evidence type="ECO:0000313" key="7">
    <source>
        <dbReference type="Proteomes" id="UP000002247"/>
    </source>
</evidence>
<dbReference type="KEGG" id="srt:Srot_1312"/>
<dbReference type="InterPro" id="IPR023213">
    <property type="entry name" value="CAT-like_dom_sf"/>
</dbReference>
<dbReference type="InterPro" id="IPR020845">
    <property type="entry name" value="AMP-binding_CS"/>
</dbReference>
<dbReference type="SUPFAM" id="SSF52777">
    <property type="entry name" value="CoA-dependent acyltransferases"/>
    <property type="match status" value="2"/>
</dbReference>
<proteinExistence type="inferred from homology"/>
<dbReference type="GO" id="GO:0005829">
    <property type="term" value="C:cytosol"/>
    <property type="evidence" value="ECO:0007669"/>
    <property type="project" value="TreeGrafter"/>
</dbReference>
<dbReference type="Gene3D" id="3.30.559.10">
    <property type="entry name" value="Chloramphenicol acetyltransferase-like domain"/>
    <property type="match status" value="1"/>
</dbReference>
<dbReference type="InterPro" id="IPR001242">
    <property type="entry name" value="Condensation_dom"/>
</dbReference>
<evidence type="ECO:0000313" key="6">
    <source>
        <dbReference type="EMBL" id="ADG97780.1"/>
    </source>
</evidence>
<keyword evidence="7" id="KW-1185">Reference proteome</keyword>
<dbReference type="GO" id="GO:0031177">
    <property type="term" value="F:phosphopantetheine binding"/>
    <property type="evidence" value="ECO:0007669"/>
    <property type="project" value="InterPro"/>
</dbReference>
<dbReference type="EMBL" id="CP001958">
    <property type="protein sequence ID" value="ADG97780.1"/>
    <property type="molecule type" value="Genomic_DNA"/>
</dbReference>
<keyword evidence="4" id="KW-0597">Phosphoprotein</keyword>
<dbReference type="Pfam" id="PF00668">
    <property type="entry name" value="Condensation"/>
    <property type="match status" value="1"/>
</dbReference>
<dbReference type="FunFam" id="1.10.1200.10:FF:000005">
    <property type="entry name" value="Nonribosomal peptide synthetase 1"/>
    <property type="match status" value="1"/>
</dbReference>
<comment type="similarity">
    <text evidence="2">Belongs to the ATP-dependent AMP-binding enzyme family.</text>
</comment>
<dbReference type="Gene3D" id="3.40.50.12780">
    <property type="entry name" value="N-terminal domain of ligase-like"/>
    <property type="match status" value="1"/>
</dbReference>
<dbReference type="GO" id="GO:0043041">
    <property type="term" value="P:amino acid activation for nonribosomal peptide biosynthetic process"/>
    <property type="evidence" value="ECO:0007669"/>
    <property type="project" value="TreeGrafter"/>
</dbReference>
<dbReference type="HOGENOM" id="CLU_000022_2_4_11"/>
<evidence type="ECO:0000256" key="3">
    <source>
        <dbReference type="ARBA" id="ARBA00022450"/>
    </source>
</evidence>
<dbReference type="Pfam" id="PF13193">
    <property type="entry name" value="AMP-binding_C"/>
    <property type="match status" value="1"/>
</dbReference>
<evidence type="ECO:0000256" key="4">
    <source>
        <dbReference type="ARBA" id="ARBA00022553"/>
    </source>
</evidence>
<dbReference type="InterPro" id="IPR009081">
    <property type="entry name" value="PP-bd_ACP"/>
</dbReference>
<dbReference type="SUPFAM" id="SSF56801">
    <property type="entry name" value="Acetyl-CoA synthetase-like"/>
    <property type="match status" value="1"/>
</dbReference>
<dbReference type="Gene3D" id="3.30.559.30">
    <property type="entry name" value="Nonribosomal peptide synthetase, condensation domain"/>
    <property type="match status" value="1"/>
</dbReference>
<sequence>MYEPHASPEAGSRPLPSFQRRIWLVHERTPGSPALNSCRSYRLSGPLDVGALRSAVAEVTRRHEILRTTYDIGPGGSPVAFSHRERPPFFAEIDVSGMSPQSCERRLEVLVRREWGHIFALSSEPLLRTSVFHLADDEHVVVFVAHRICWDEDSWGVFFTELNRLMAGEEPPLLGSQYLELARAADAERSERFSAELAYWRDKLRHPPEPVEIPGERLTAAPNAAPEGWHTSEIPEELVRRVRDFCRQEDCEPFVVFLAAFAAVLWRHARADDFLIAVPARTRALPAQRQAIGNFGSVLPLRHRVSSCDTFRSLVARTKECCAGAFAHQGLDLGDIVQALRLSEDADRTPPETEDLERLVRVGFAMREAAAELADARPVGSCGPAAGFPLVLTVRLLRDGAVAELRHAAEVARPSMAENLMRSYILLLAQVLDGSDRPLAQIELLDQKDKERMLGWSTGERVDRAPATLSSLVEQQVARTPDSVALVSGELQLTYRQMNERANRLAHCLIGRGLGPGDIVAIVIANSVEFLIAMLGVLKAGCAYLPVDPEYPAERAARMTRTVEPKLVIDLARLAELENTAHAHPSSDPTDADRVRPLRPANLAYVIHTSGSTGEPKGVAVPHDAIADYIGTIRAMHWMGHEDRALLVTSVSFDASLFDIFGTLSSGARLIVPNGRGADFAEIEHLMGKHQVTMLHVVPSMLNILLSVPGKGQWKSLRKVPVGGEALSGELADRFASVIDAALENFYGPTEAVLAATRFAVPKLHGPGAVPVGAPLPNNVVYVLDDSLELVPPGVVGEVYLGGNQLAQGYWGNPGLTAERFVADPFSSSGRLYRTGDLARWDDSGVLEFLGRRDEQVKVSGFRIELGEVASAVSAHPLVEHSVVVATALPGLGRSLVAYLVPASQRVDVAQIRAQVATVLPKHMVPAVFMVVDKIPVTAHGKLDRKALPQPKIAPASRFREAETLTEKRLCAIFCGLLERSRVGVDDSFFDFGGHSLLATRLVAQIQAEFGVVLDARSPFEAPSVARLAELVDQARKTAPERALGVGSQR</sequence>
<evidence type="ECO:0000256" key="2">
    <source>
        <dbReference type="ARBA" id="ARBA00006432"/>
    </source>
</evidence>
<dbReference type="UniPathway" id="UPA00011"/>
<dbReference type="InterPro" id="IPR029058">
    <property type="entry name" value="AB_hydrolase_fold"/>
</dbReference>
<dbReference type="GO" id="GO:0003824">
    <property type="term" value="F:catalytic activity"/>
    <property type="evidence" value="ECO:0007669"/>
    <property type="project" value="InterPro"/>
</dbReference>
<dbReference type="eggNOG" id="COG1020">
    <property type="taxonomic scope" value="Bacteria"/>
</dbReference>
<dbReference type="PROSITE" id="PS50075">
    <property type="entry name" value="CARRIER"/>
    <property type="match status" value="1"/>
</dbReference>
<dbReference type="RefSeq" id="WP_013138234.1">
    <property type="nucleotide sequence ID" value="NC_014168.1"/>
</dbReference>
<gene>
    <name evidence="6" type="ordered locus">Srot_1312</name>
</gene>
<dbReference type="FunFam" id="3.40.50.12780:FF:000012">
    <property type="entry name" value="Non-ribosomal peptide synthetase"/>
    <property type="match status" value="1"/>
</dbReference>
<dbReference type="PROSITE" id="PS00455">
    <property type="entry name" value="AMP_BINDING"/>
    <property type="match status" value="1"/>
</dbReference>
<dbReference type="Pfam" id="PF00501">
    <property type="entry name" value="AMP-binding"/>
    <property type="match status" value="1"/>
</dbReference>
<dbReference type="OrthoDB" id="2472181at2"/>
<dbReference type="AlphaFoldDB" id="D6ZFQ6"/>
<dbReference type="Pfam" id="PF00550">
    <property type="entry name" value="PP-binding"/>
    <property type="match status" value="1"/>
</dbReference>
<comment type="cofactor">
    <cofactor evidence="1">
        <name>pantetheine 4'-phosphate</name>
        <dbReference type="ChEBI" id="CHEBI:47942"/>
    </cofactor>
</comment>
<dbReference type="SUPFAM" id="SSF47336">
    <property type="entry name" value="ACP-like"/>
    <property type="match status" value="1"/>
</dbReference>
<dbReference type="NCBIfam" id="TIGR01733">
    <property type="entry name" value="AA-adenyl-dom"/>
    <property type="match status" value="1"/>
</dbReference>
<protein>
    <submittedName>
        <fullName evidence="6">Amino acid adenylation domain protein</fullName>
    </submittedName>
</protein>
<dbReference type="InterPro" id="IPR006162">
    <property type="entry name" value="Ppantetheine_attach_site"/>
</dbReference>
<dbReference type="GO" id="GO:0008610">
    <property type="term" value="P:lipid biosynthetic process"/>
    <property type="evidence" value="ECO:0007669"/>
    <property type="project" value="UniProtKB-ARBA"/>
</dbReference>
<accession>D6ZFQ6</accession>
<dbReference type="CDD" id="cd05930">
    <property type="entry name" value="A_NRPS"/>
    <property type="match status" value="1"/>
</dbReference>
<dbReference type="Proteomes" id="UP000002247">
    <property type="component" value="Chromosome"/>
</dbReference>
<dbReference type="InterPro" id="IPR010071">
    <property type="entry name" value="AA_adenyl_dom"/>
</dbReference>
<feature type="domain" description="Carrier" evidence="5">
    <location>
        <begin position="961"/>
        <end position="1036"/>
    </location>
</feature>
<organism evidence="6 7">
    <name type="scientific">Segniliparus rotundus (strain ATCC BAA-972 / CDC 1076 / CIP 108378 / DSM 44985 / JCM 13578)</name>
    <dbReference type="NCBI Taxonomy" id="640132"/>
    <lineage>
        <taxon>Bacteria</taxon>
        <taxon>Bacillati</taxon>
        <taxon>Actinomycetota</taxon>
        <taxon>Actinomycetes</taxon>
        <taxon>Mycobacteriales</taxon>
        <taxon>Segniliparaceae</taxon>
        <taxon>Segniliparus</taxon>
    </lineage>
</organism>
<dbReference type="InterPro" id="IPR025110">
    <property type="entry name" value="AMP-bd_C"/>
</dbReference>